<keyword evidence="8 10" id="KW-1133">Transmembrane helix</keyword>
<dbReference type="InterPro" id="IPR003439">
    <property type="entry name" value="ABC_transporter-like_ATP-bd"/>
</dbReference>
<evidence type="ECO:0000256" key="8">
    <source>
        <dbReference type="ARBA" id="ARBA00022989"/>
    </source>
</evidence>
<dbReference type="InterPro" id="IPR050173">
    <property type="entry name" value="ABC_transporter_C-like"/>
</dbReference>
<keyword evidence="14" id="KW-1185">Reference proteome</keyword>
<organism evidence="13 14">
    <name type="scientific">Oopsacas minuta</name>
    <dbReference type="NCBI Taxonomy" id="111878"/>
    <lineage>
        <taxon>Eukaryota</taxon>
        <taxon>Metazoa</taxon>
        <taxon>Porifera</taxon>
        <taxon>Hexactinellida</taxon>
        <taxon>Hexasterophora</taxon>
        <taxon>Lyssacinosida</taxon>
        <taxon>Leucopsacidae</taxon>
        <taxon>Oopsacas</taxon>
    </lineage>
</organism>
<keyword evidence="3" id="KW-0813">Transport</keyword>
<feature type="transmembrane region" description="Helical" evidence="10">
    <location>
        <begin position="718"/>
        <end position="742"/>
    </location>
</feature>
<dbReference type="CDD" id="cd03250">
    <property type="entry name" value="ABCC_MRP_domain1"/>
    <property type="match status" value="1"/>
</dbReference>
<dbReference type="InterPro" id="IPR003593">
    <property type="entry name" value="AAA+_ATPase"/>
</dbReference>
<feature type="transmembrane region" description="Helical" evidence="10">
    <location>
        <begin position="863"/>
        <end position="888"/>
    </location>
</feature>
<dbReference type="InterPro" id="IPR011527">
    <property type="entry name" value="ABC1_TM_dom"/>
</dbReference>
<keyword evidence="4 10" id="KW-0812">Transmembrane</keyword>
<dbReference type="GO" id="GO:0016887">
    <property type="term" value="F:ATP hydrolysis activity"/>
    <property type="evidence" value="ECO:0007669"/>
    <property type="project" value="InterPro"/>
</dbReference>
<feature type="transmembrane region" description="Helical" evidence="10">
    <location>
        <begin position="14"/>
        <end position="31"/>
    </location>
</feature>
<dbReference type="InterPro" id="IPR017871">
    <property type="entry name" value="ABC_transporter-like_CS"/>
</dbReference>
<feature type="transmembrane region" description="Helical" evidence="10">
    <location>
        <begin position="312"/>
        <end position="339"/>
    </location>
</feature>
<dbReference type="GO" id="GO:0016020">
    <property type="term" value="C:membrane"/>
    <property type="evidence" value="ECO:0007669"/>
    <property type="project" value="UniProtKB-SubCell"/>
</dbReference>
<dbReference type="SUPFAM" id="SSF90123">
    <property type="entry name" value="ABC transporter transmembrane region"/>
    <property type="match status" value="2"/>
</dbReference>
<dbReference type="FunFam" id="1.20.1560.10:FF:000013">
    <property type="entry name" value="ABC transporter C family member 2"/>
    <property type="match status" value="1"/>
</dbReference>
<feature type="domain" description="ABC transmembrane type-1" evidence="12">
    <location>
        <begin position="84"/>
        <end position="361"/>
    </location>
</feature>
<feature type="transmembrane region" description="Helical" evidence="10">
    <location>
        <begin position="215"/>
        <end position="233"/>
    </location>
</feature>
<sequence length="1319" mass="149930">MNFSPTKIDYRGRFFFQIFFLWLEPIFFKGFRKKLTQQDLYPCPEEHISKILFDKFDIHWQTELSKPNPDIKVALAKTLKTPFLIGGIFHFIEAFLLLVQAILVTELSSNCLTSYSNKSATNNVSIYSDSHGLSLSLAVLISVISLYLTVHHSIAFDILYCVGMQMRTICITAIYRKVLCLQQSVLGNTSIGHIINLASNDVYKFDLGVLFWNFYWISPIIAILSTIIILVYIGPIGLIGVLYILLHAPVEIALSFLFGHFRYLQSLTGDKRILFMDQIISGIRVIKFYVWENTFISKISRIRKREVRYASLSGIIQSTTFSFFNTSIFIALFLLYTVSIVVENPLTPSNIGLAFLVLNTLRVDTVLVIGHAIFSGRESGVALKRIQQFLEFPENFQNNSLNCPENSNSIHIHNFSASWRGTEQLDELLVLKSINLTLDSPKLVAITGPVSAGKSSLLSCLIKELPGLSGHLSTASHPSYAAQEPWIFSGTLRDNIIFGNPLNLERYEKVIDTCCLREDIQLFPQGDFTLIGERGVTLSGGQKTRVSLARSVYKQADIYLFDDPLSSVDFRVGKDLFNNCMRGFLSSKLILLVTHHIYYVRQVDYIIVMREGVIEGRGVYPDIIENNTFCKEYLQGLEKERNYELSKASNTDRLTDMISTYSFEELNESYESIHPLIPIDTETTASTQPLSTYILTENSQKQSNSIATYLKYFRASGVIATLVLLALTILSNGCLLLAYWWMQSIAKCSQLSDNSILSNMTSDTCSWYFDFRNYSSLLLLSLFTIAGSVFMFLQGFNFYYLVLQAGRRLHNKMLNSVMHTNVYFFDTNPSGRILNRFSKDIGFMDEQLPIIFYDFWQSCTYNIAIAIACCAIQVLLIVPFLLLCFTTLSLRYFYLKTSTQVKHLESICRSPLYSHISLTLQGLSTIRALGMEKKLIQDFYHFQDEHTGAWYNYTSCQKWFGLRLDILTSFLAIFGILSAFVARCILNWEELLDFSIPLLLTLPSTFQYVVRLSGEVDILMVSVDRVLEYCNLYQEDRAAPHFPAQSSPVSIGCIEFKNIFFKYANHLPYTLRDISLVVHPGEKIGIIGRTGAGKSSLLNSLLLTNSLSSGSIIIDNVDISSLDISVHRKRLSIIPQDPFLFSGTLRQNLDPLDEFTSEEIWEALDKSYLKSRIDTLSDKLMSPVQEHGHNFSTGVRQLLCLARAVLRRNEIILIDEATANVDLHTDWLVQQAIRGHFYDCTVLTIAHRIDTIINSDRIVVMDKGRVVETDIPYMMLQDETSYLSRLLGQMDICTQCNLRSLALHNYNRIINSSIHKSIN</sequence>
<dbReference type="PROSITE" id="PS00211">
    <property type="entry name" value="ABC_TRANSPORTER_1"/>
    <property type="match status" value="1"/>
</dbReference>
<accession>A0AAV7KAY9</accession>
<dbReference type="PANTHER" id="PTHR24223">
    <property type="entry name" value="ATP-BINDING CASSETTE SUB-FAMILY C"/>
    <property type="match status" value="1"/>
</dbReference>
<feature type="transmembrane region" description="Helical" evidence="10">
    <location>
        <begin position="777"/>
        <end position="803"/>
    </location>
</feature>
<feature type="transmembrane region" description="Helical" evidence="10">
    <location>
        <begin position="83"/>
        <end position="103"/>
    </location>
</feature>
<dbReference type="FunFam" id="3.40.50.300:FF:000163">
    <property type="entry name" value="Multidrug resistance-associated protein member 4"/>
    <property type="match status" value="1"/>
</dbReference>
<evidence type="ECO:0000256" key="2">
    <source>
        <dbReference type="ARBA" id="ARBA00009726"/>
    </source>
</evidence>
<dbReference type="Pfam" id="PF00005">
    <property type="entry name" value="ABC_tran"/>
    <property type="match status" value="2"/>
</dbReference>
<evidence type="ECO:0000313" key="14">
    <source>
        <dbReference type="Proteomes" id="UP001165289"/>
    </source>
</evidence>
<dbReference type="Pfam" id="PF00664">
    <property type="entry name" value="ABC_membrane"/>
    <property type="match status" value="2"/>
</dbReference>
<dbReference type="PROSITE" id="PS50929">
    <property type="entry name" value="ABC_TM1F"/>
    <property type="match status" value="2"/>
</dbReference>
<keyword evidence="6" id="KW-0547">Nucleotide-binding</keyword>
<dbReference type="SUPFAM" id="SSF52540">
    <property type="entry name" value="P-loop containing nucleoside triphosphate hydrolases"/>
    <property type="match status" value="2"/>
</dbReference>
<dbReference type="InterPro" id="IPR027417">
    <property type="entry name" value="P-loop_NTPase"/>
</dbReference>
<comment type="caution">
    <text evidence="13">The sequence shown here is derived from an EMBL/GenBank/DDBJ whole genome shotgun (WGS) entry which is preliminary data.</text>
</comment>
<dbReference type="FunFam" id="3.40.50.300:FF:000973">
    <property type="entry name" value="Multidrug resistance-associated protein 4"/>
    <property type="match status" value="1"/>
</dbReference>
<dbReference type="PANTHER" id="PTHR24223:SF456">
    <property type="entry name" value="MULTIDRUG RESISTANCE-ASSOCIATED PROTEIN LETHAL(2)03659"/>
    <property type="match status" value="1"/>
</dbReference>
<protein>
    <submittedName>
        <fullName evidence="13">Multidrug resistance-associated protein 4-like</fullName>
    </submittedName>
</protein>
<dbReference type="SMART" id="SM00382">
    <property type="entry name" value="AAA"/>
    <property type="match status" value="2"/>
</dbReference>
<dbReference type="GO" id="GO:0140359">
    <property type="term" value="F:ABC-type transporter activity"/>
    <property type="evidence" value="ECO:0007669"/>
    <property type="project" value="InterPro"/>
</dbReference>
<dbReference type="Proteomes" id="UP001165289">
    <property type="component" value="Unassembled WGS sequence"/>
</dbReference>
<evidence type="ECO:0000256" key="9">
    <source>
        <dbReference type="ARBA" id="ARBA00023136"/>
    </source>
</evidence>
<keyword evidence="7" id="KW-0067">ATP-binding</keyword>
<feature type="domain" description="ABC transporter" evidence="11">
    <location>
        <begin position="1054"/>
        <end position="1288"/>
    </location>
</feature>
<keyword evidence="9 10" id="KW-0472">Membrane</keyword>
<dbReference type="PROSITE" id="PS50893">
    <property type="entry name" value="ABC_TRANSPORTER_2"/>
    <property type="match status" value="2"/>
</dbReference>
<dbReference type="CDD" id="cd03244">
    <property type="entry name" value="ABCC_MRP_domain2"/>
    <property type="match status" value="1"/>
</dbReference>
<evidence type="ECO:0000256" key="7">
    <source>
        <dbReference type="ARBA" id="ARBA00022840"/>
    </source>
</evidence>
<evidence type="ECO:0000313" key="13">
    <source>
        <dbReference type="EMBL" id="KAI6657774.1"/>
    </source>
</evidence>
<dbReference type="InterPro" id="IPR036640">
    <property type="entry name" value="ABC1_TM_sf"/>
</dbReference>
<dbReference type="GO" id="GO:0005524">
    <property type="term" value="F:ATP binding"/>
    <property type="evidence" value="ECO:0007669"/>
    <property type="project" value="UniProtKB-KW"/>
</dbReference>
<feature type="domain" description="ABC transmembrane type-1" evidence="12">
    <location>
        <begin position="722"/>
        <end position="977"/>
    </location>
</feature>
<dbReference type="Gene3D" id="1.20.1560.10">
    <property type="entry name" value="ABC transporter type 1, transmembrane domain"/>
    <property type="match status" value="2"/>
</dbReference>
<dbReference type="EMBL" id="JAKMXF010000111">
    <property type="protein sequence ID" value="KAI6657774.1"/>
    <property type="molecule type" value="Genomic_DNA"/>
</dbReference>
<evidence type="ECO:0000256" key="5">
    <source>
        <dbReference type="ARBA" id="ARBA00022737"/>
    </source>
</evidence>
<feature type="domain" description="ABC transporter" evidence="11">
    <location>
        <begin position="410"/>
        <end position="636"/>
    </location>
</feature>
<name>A0AAV7KAY9_9METZ</name>
<gene>
    <name evidence="13" type="ORF">LOD99_517</name>
</gene>
<feature type="transmembrane region" description="Helical" evidence="10">
    <location>
        <begin position="240"/>
        <end position="261"/>
    </location>
</feature>
<feature type="transmembrane region" description="Helical" evidence="10">
    <location>
        <begin position="137"/>
        <end position="162"/>
    </location>
</feature>
<evidence type="ECO:0000256" key="1">
    <source>
        <dbReference type="ARBA" id="ARBA00004141"/>
    </source>
</evidence>
<comment type="subcellular location">
    <subcellularLocation>
        <location evidence="1">Membrane</location>
        <topology evidence="1">Multi-pass membrane protein</topology>
    </subcellularLocation>
</comment>
<proteinExistence type="inferred from homology"/>
<evidence type="ECO:0000256" key="6">
    <source>
        <dbReference type="ARBA" id="ARBA00022741"/>
    </source>
</evidence>
<evidence type="ECO:0000259" key="12">
    <source>
        <dbReference type="PROSITE" id="PS50929"/>
    </source>
</evidence>
<evidence type="ECO:0000256" key="4">
    <source>
        <dbReference type="ARBA" id="ARBA00022692"/>
    </source>
</evidence>
<dbReference type="Gene3D" id="3.40.50.300">
    <property type="entry name" value="P-loop containing nucleotide triphosphate hydrolases"/>
    <property type="match status" value="2"/>
</dbReference>
<evidence type="ECO:0000256" key="3">
    <source>
        <dbReference type="ARBA" id="ARBA00022448"/>
    </source>
</evidence>
<feature type="transmembrane region" description="Helical" evidence="10">
    <location>
        <begin position="966"/>
        <end position="986"/>
    </location>
</feature>
<reference evidence="13 14" key="1">
    <citation type="journal article" date="2023" name="BMC Biol.">
        <title>The compact genome of the sponge Oopsacas minuta (Hexactinellida) is lacking key metazoan core genes.</title>
        <authorList>
            <person name="Santini S."/>
            <person name="Schenkelaars Q."/>
            <person name="Jourda C."/>
            <person name="Duchesne M."/>
            <person name="Belahbib H."/>
            <person name="Rocher C."/>
            <person name="Selva M."/>
            <person name="Riesgo A."/>
            <person name="Vervoort M."/>
            <person name="Leys S.P."/>
            <person name="Kodjabachian L."/>
            <person name="Le Bivic A."/>
            <person name="Borchiellini C."/>
            <person name="Claverie J.M."/>
            <person name="Renard E."/>
        </authorList>
    </citation>
    <scope>NUCLEOTIDE SEQUENCE [LARGE SCALE GENOMIC DNA]</scope>
    <source>
        <strain evidence="13">SPO-2</strain>
    </source>
</reference>
<evidence type="ECO:0000259" key="11">
    <source>
        <dbReference type="PROSITE" id="PS50893"/>
    </source>
</evidence>
<keyword evidence="5" id="KW-0677">Repeat</keyword>
<comment type="similarity">
    <text evidence="2">Belongs to the ABC transporter superfamily. ABCC family. Conjugate transporter (TC 3.A.1.208) subfamily.</text>
</comment>
<evidence type="ECO:0000256" key="10">
    <source>
        <dbReference type="SAM" id="Phobius"/>
    </source>
</evidence>